<comment type="caution">
    <text evidence="2">The sequence shown here is derived from an EMBL/GenBank/DDBJ whole genome shotgun (WGS) entry which is preliminary data.</text>
</comment>
<dbReference type="EMBL" id="JACIEJ010000004">
    <property type="protein sequence ID" value="MBB3985661.1"/>
    <property type="molecule type" value="Genomic_DNA"/>
</dbReference>
<proteinExistence type="predicted"/>
<feature type="domain" description="Glyoxalase-like" evidence="1">
    <location>
        <begin position="6"/>
        <end position="176"/>
    </location>
</feature>
<dbReference type="Pfam" id="PF13468">
    <property type="entry name" value="Glyoxalase_3"/>
    <property type="match status" value="1"/>
</dbReference>
<accession>A0A7W6DQ72</accession>
<dbReference type="Proteomes" id="UP000541426">
    <property type="component" value="Unassembled WGS sequence"/>
</dbReference>
<dbReference type="AlphaFoldDB" id="A0A7W6DQ72"/>
<name>A0A7W6DQ72_9RHOB</name>
<dbReference type="Gene3D" id="3.10.180.10">
    <property type="entry name" value="2,3-Dihydroxybiphenyl 1,2-Dioxygenase, domain 1"/>
    <property type="match status" value="1"/>
</dbReference>
<evidence type="ECO:0000313" key="3">
    <source>
        <dbReference type="Proteomes" id="UP000541426"/>
    </source>
</evidence>
<gene>
    <name evidence="2" type="ORF">GGQ68_001994</name>
</gene>
<protein>
    <recommendedName>
        <fullName evidence="1">Glyoxalase-like domain-containing protein</fullName>
    </recommendedName>
</protein>
<keyword evidence="3" id="KW-1185">Reference proteome</keyword>
<organism evidence="2 3">
    <name type="scientific">Sagittula marina</name>
    <dbReference type="NCBI Taxonomy" id="943940"/>
    <lineage>
        <taxon>Bacteria</taxon>
        <taxon>Pseudomonadati</taxon>
        <taxon>Pseudomonadota</taxon>
        <taxon>Alphaproteobacteria</taxon>
        <taxon>Rhodobacterales</taxon>
        <taxon>Roseobacteraceae</taxon>
        <taxon>Sagittula</taxon>
    </lineage>
</organism>
<sequence length="205" mass="21810">MVKLALDHIAVLAETLAEAVGHVEAALARPMEPGGSHERFGTHNHLIGLNPDLYIEAIAVAPSAPALPDARWFGLDHFKGAPRLDKWVCTVDDIEAAVAALPMAGQPVQLTRGSLSWTMAVPKDGLLPFDGLFPALIQWHVPVPPGKALTADDAELLSLTVSHPEAELLQTILAPYLDDALVSFNPGAAGLVARIRHAEQDILLS</sequence>
<dbReference type="InterPro" id="IPR029068">
    <property type="entry name" value="Glyas_Bleomycin-R_OHBP_Dase"/>
</dbReference>
<dbReference type="RefSeq" id="WP_183965415.1">
    <property type="nucleotide sequence ID" value="NZ_BAABBZ010000018.1"/>
</dbReference>
<evidence type="ECO:0000259" key="1">
    <source>
        <dbReference type="Pfam" id="PF13468"/>
    </source>
</evidence>
<reference evidence="2 3" key="1">
    <citation type="submission" date="2020-08" db="EMBL/GenBank/DDBJ databases">
        <title>Genomic Encyclopedia of Type Strains, Phase IV (KMG-IV): sequencing the most valuable type-strain genomes for metagenomic binning, comparative biology and taxonomic classification.</title>
        <authorList>
            <person name="Goeker M."/>
        </authorList>
    </citation>
    <scope>NUCLEOTIDE SEQUENCE [LARGE SCALE GENOMIC DNA]</scope>
    <source>
        <strain evidence="2 3">DSM 102235</strain>
    </source>
</reference>
<evidence type="ECO:0000313" key="2">
    <source>
        <dbReference type="EMBL" id="MBB3985661.1"/>
    </source>
</evidence>
<dbReference type="InterPro" id="IPR025870">
    <property type="entry name" value="Glyoxalase-like_dom"/>
</dbReference>